<gene>
    <name evidence="1" type="ORF">RT717_20015</name>
</gene>
<evidence type="ECO:0000313" key="1">
    <source>
        <dbReference type="EMBL" id="WOK05370.1"/>
    </source>
</evidence>
<evidence type="ECO:0008006" key="3">
    <source>
        <dbReference type="Google" id="ProtNLM"/>
    </source>
</evidence>
<organism evidence="1 2">
    <name type="scientific">Imperialibacter roseus</name>
    <dbReference type="NCBI Taxonomy" id="1324217"/>
    <lineage>
        <taxon>Bacteria</taxon>
        <taxon>Pseudomonadati</taxon>
        <taxon>Bacteroidota</taxon>
        <taxon>Cytophagia</taxon>
        <taxon>Cytophagales</taxon>
        <taxon>Flammeovirgaceae</taxon>
        <taxon>Imperialibacter</taxon>
    </lineage>
</organism>
<name>A0ABZ0IK18_9BACT</name>
<protein>
    <recommendedName>
        <fullName evidence="3">Polysaccharide (De)acetylase</fullName>
    </recommendedName>
</protein>
<proteinExistence type="predicted"/>
<dbReference type="Proteomes" id="UP001302349">
    <property type="component" value="Chromosome"/>
</dbReference>
<reference evidence="1 2" key="1">
    <citation type="journal article" date="2023" name="Microbiol. Resour. Announc.">
        <title>Complete Genome Sequence of Imperialibacter roseus strain P4T.</title>
        <authorList>
            <person name="Tizabi D.R."/>
            <person name="Bachvaroff T."/>
            <person name="Hill R.T."/>
        </authorList>
    </citation>
    <scope>NUCLEOTIDE SEQUENCE [LARGE SCALE GENOMIC DNA]</scope>
    <source>
        <strain evidence="1 2">P4T</strain>
    </source>
</reference>
<dbReference type="RefSeq" id="WP_317488130.1">
    <property type="nucleotide sequence ID" value="NZ_CP136051.1"/>
</dbReference>
<evidence type="ECO:0000313" key="2">
    <source>
        <dbReference type="Proteomes" id="UP001302349"/>
    </source>
</evidence>
<keyword evidence="2" id="KW-1185">Reference proteome</keyword>
<sequence length="377" mass="42682">MLQELKTSLQKNLSNLPGWRTRRKIVVIESDDWGAIRMASGSAYRSLQNAGVLPFDSDEERYLSNDALASGDDLEALFDVLDNVKDCNRRSAVFTAVSLVANPDFQKIKESGYQTYFYEPFTETLKKYPNHSNSFSLWQQGIQSGVFIPEFHGREHLNVSSWLRALRAGNEDTLTAFEHGVYGITPRNPINHVSYQAAFDIDDLAEINYLKSVLEEGLTLFQQLHGYSASFFVPTNGPFNNGLEECLDGNGIKYIGASKIQLEPIGGGQFRRRFHYPGQKNHLGQVYTGRNCVFESSSQLKSDWVDSCLKEIEIAFTWRKPAVVSTHRVNYIGWLNPKNRDKGLKELSRLLTTITSKWPDVEFMTSVELGALIMNNK</sequence>
<dbReference type="EMBL" id="CP136051">
    <property type="protein sequence ID" value="WOK05370.1"/>
    <property type="molecule type" value="Genomic_DNA"/>
</dbReference>
<accession>A0ABZ0IK18</accession>